<dbReference type="PROSITE" id="PS50003">
    <property type="entry name" value="PH_DOMAIN"/>
    <property type="match status" value="1"/>
</dbReference>
<dbReference type="AlphaFoldDB" id="A0AAE0STM8"/>
<evidence type="ECO:0000313" key="3">
    <source>
        <dbReference type="EMBL" id="KAK3597430.1"/>
    </source>
</evidence>
<dbReference type="Pfam" id="PF00169">
    <property type="entry name" value="PH"/>
    <property type="match status" value="1"/>
</dbReference>
<dbReference type="SUPFAM" id="SSF50729">
    <property type="entry name" value="PH domain-like"/>
    <property type="match status" value="1"/>
</dbReference>
<evidence type="ECO:0000256" key="1">
    <source>
        <dbReference type="SAM" id="Coils"/>
    </source>
</evidence>
<name>A0AAE0STM8_9BIVA</name>
<reference evidence="3" key="2">
    <citation type="journal article" date="2021" name="Genome Biol. Evol.">
        <title>Developing a high-quality reference genome for a parasitic bivalve with doubly uniparental inheritance (Bivalvia: Unionida).</title>
        <authorList>
            <person name="Smith C.H."/>
        </authorList>
    </citation>
    <scope>NUCLEOTIDE SEQUENCE</scope>
    <source>
        <strain evidence="3">CHS0354</strain>
        <tissue evidence="3">Mantle</tissue>
    </source>
</reference>
<protein>
    <recommendedName>
        <fullName evidence="2">PH domain-containing protein</fullName>
    </recommendedName>
</protein>
<keyword evidence="1" id="KW-0175">Coiled coil</keyword>
<gene>
    <name evidence="3" type="ORF">CHS0354_040170</name>
</gene>
<feature type="coiled-coil region" evidence="1">
    <location>
        <begin position="166"/>
        <end position="221"/>
    </location>
</feature>
<evidence type="ECO:0000259" key="2">
    <source>
        <dbReference type="PROSITE" id="PS50003"/>
    </source>
</evidence>
<dbReference type="InterPro" id="IPR011993">
    <property type="entry name" value="PH-like_dom_sf"/>
</dbReference>
<dbReference type="InterPro" id="IPR001849">
    <property type="entry name" value="PH_domain"/>
</dbReference>
<dbReference type="PANTHER" id="PTHR14383">
    <property type="entry name" value="SWAP-70 RECOMBINASE"/>
    <property type="match status" value="1"/>
</dbReference>
<dbReference type="Gene3D" id="2.30.29.30">
    <property type="entry name" value="Pleckstrin-homology domain (PH domain)/Phosphotyrosine-binding domain (PTB)"/>
    <property type="match status" value="1"/>
</dbReference>
<proteinExistence type="predicted"/>
<feature type="domain" description="PH" evidence="2">
    <location>
        <begin position="18"/>
        <end position="125"/>
    </location>
</feature>
<dbReference type="PANTHER" id="PTHR14383:SF1">
    <property type="entry name" value="PLECKSTRIN HOMOLOGY DOMAIN-CONTAINING FAMILY D MEMBER 1"/>
    <property type="match status" value="1"/>
</dbReference>
<keyword evidence="4" id="KW-1185">Reference proteome</keyword>
<evidence type="ECO:0000313" key="4">
    <source>
        <dbReference type="Proteomes" id="UP001195483"/>
    </source>
</evidence>
<dbReference type="EMBL" id="JAEAOA010002330">
    <property type="protein sequence ID" value="KAK3597430.1"/>
    <property type="molecule type" value="Genomic_DNA"/>
</dbReference>
<organism evidence="3 4">
    <name type="scientific">Potamilus streckersoni</name>
    <dbReference type="NCBI Taxonomy" id="2493646"/>
    <lineage>
        <taxon>Eukaryota</taxon>
        <taxon>Metazoa</taxon>
        <taxon>Spiralia</taxon>
        <taxon>Lophotrochozoa</taxon>
        <taxon>Mollusca</taxon>
        <taxon>Bivalvia</taxon>
        <taxon>Autobranchia</taxon>
        <taxon>Heteroconchia</taxon>
        <taxon>Palaeoheterodonta</taxon>
        <taxon>Unionida</taxon>
        <taxon>Unionoidea</taxon>
        <taxon>Unionidae</taxon>
        <taxon>Ambleminae</taxon>
        <taxon>Lampsilini</taxon>
        <taxon>Potamilus</taxon>
    </lineage>
</organism>
<reference evidence="3" key="1">
    <citation type="journal article" date="2021" name="Genome Biol. Evol.">
        <title>A High-Quality Reference Genome for a Parasitic Bivalve with Doubly Uniparental Inheritance (Bivalvia: Unionida).</title>
        <authorList>
            <person name="Smith C.H."/>
        </authorList>
    </citation>
    <scope>NUCLEOTIDE SEQUENCE</scope>
    <source>
        <strain evidence="3">CHS0354</strain>
    </source>
</reference>
<dbReference type="SMART" id="SM00233">
    <property type="entry name" value="PH"/>
    <property type="match status" value="1"/>
</dbReference>
<accession>A0AAE0STM8</accession>
<comment type="caution">
    <text evidence="3">The sequence shown here is derived from an EMBL/GenBank/DDBJ whole genome shotgun (WGS) entry which is preliminary data.</text>
</comment>
<sequence>MSEMPEISARGSTDWLSKVQLHGVLLKKLQGQSCKWSKRYFVIKDGWLFYYAETEKKDIGKRRFFNTHPKSAVPLGECIVQACKEQGQPFAFSVESEDVEGRLILAAETEFERDKWIEMMDKSKRVTWANAHIADDLIRQLEEHGLQMAKQKQHYFDRLQSEVLELADEREKTWELERLNEELAKEKAKMETFAEEMKEEFERVKSELDETQNFMSALESERYELAEQLKGQQSNLKSLSTEKERVMGMLKRQESMTEQLSQEKANLSHTEKEIKAQLREIEQRMLAIEEEKHLAEERLKDNEEKASILQEEKSLFSEQAAELQNTIKDLIAQKEMTEAELKQEIMARIDAEKRLKEAEISLGKLSDAVENETPNIQQDVKDEMVVNVKKLKEFFENLAEEAKFDADKPVIMKNAIHARKTMMKRAKTQKFERRRSSSMRGKSMNLENVTRDMGNITPRRAKSTIVRATSREDGSNDHSRLAPLKEVFAEHL</sequence>
<dbReference type="Proteomes" id="UP001195483">
    <property type="component" value="Unassembled WGS sequence"/>
</dbReference>
<feature type="coiled-coil region" evidence="1">
    <location>
        <begin position="250"/>
        <end position="368"/>
    </location>
</feature>
<reference evidence="3" key="3">
    <citation type="submission" date="2023-05" db="EMBL/GenBank/DDBJ databases">
        <authorList>
            <person name="Smith C.H."/>
        </authorList>
    </citation>
    <scope>NUCLEOTIDE SEQUENCE</scope>
    <source>
        <strain evidence="3">CHS0354</strain>
        <tissue evidence="3">Mantle</tissue>
    </source>
</reference>